<feature type="compositionally biased region" description="Low complexity" evidence="1">
    <location>
        <begin position="273"/>
        <end position="292"/>
    </location>
</feature>
<comment type="caution">
    <text evidence="2">The sequence shown here is derived from an EMBL/GenBank/DDBJ whole genome shotgun (WGS) entry which is preliminary data.</text>
</comment>
<proteinExistence type="predicted"/>
<evidence type="ECO:0000313" key="3">
    <source>
        <dbReference type="Proteomes" id="UP000308133"/>
    </source>
</evidence>
<name>A0A4U7ARA4_9PEZI</name>
<dbReference type="EMBL" id="PTQR01000120">
    <property type="protein sequence ID" value="TKX19110.1"/>
    <property type="molecule type" value="Genomic_DNA"/>
</dbReference>
<dbReference type="Proteomes" id="UP000308133">
    <property type="component" value="Unassembled WGS sequence"/>
</dbReference>
<gene>
    <name evidence="2" type="ORF">C1H76_8728</name>
</gene>
<dbReference type="AlphaFoldDB" id="A0A4U7ARA4"/>
<reference evidence="2 3" key="1">
    <citation type="submission" date="2018-02" db="EMBL/GenBank/DDBJ databases">
        <title>Draft genome sequences of Elsinoe sp., causing black scab on jojoba.</title>
        <authorList>
            <person name="Stodart B."/>
            <person name="Jeffress S."/>
            <person name="Ash G."/>
            <person name="Arun Chinnappa K."/>
        </authorList>
    </citation>
    <scope>NUCLEOTIDE SEQUENCE [LARGE SCALE GENOMIC DNA]</scope>
    <source>
        <strain evidence="2 3">Hillstone_2</strain>
    </source>
</reference>
<sequence>MAQGIKSVKLGDVPPSLHGKTWGLSYTTQDMLNGGKFMWDGLLPKLGQACRASNITGSYGWTGDNIVNVAREMGLLAEYYQPIELHLLDKLIYAICKYIIPAKIDDLIDLPGNTGQRWDTTVIAATHPFKRSTAIEAFKATRGYDQVLQHLHATPDELLPQVHLSAASSLELNHDALPQGDLETESSGDETEIVQIERAHVVHLSNGAEDTQPHQLRSHERSSQFLPPRTASSIFSPRPASTPQSIPKIAEKMDVGAATILRSSPRSHPKRAPAPAADRPSLAVTTTTIRTTPAPADEPPSDQGGAAAASEQSDLAALVSRIRDADAQVASALKTLNKARVREQQMTDELDAWLASVAGTGFNLQELN</sequence>
<feature type="region of interest" description="Disordered" evidence="1">
    <location>
        <begin position="261"/>
        <end position="312"/>
    </location>
</feature>
<evidence type="ECO:0000313" key="2">
    <source>
        <dbReference type="EMBL" id="TKX19110.1"/>
    </source>
</evidence>
<feature type="compositionally biased region" description="Polar residues" evidence="1">
    <location>
        <begin position="230"/>
        <end position="245"/>
    </location>
</feature>
<accession>A0A4U7ARA4</accession>
<organism evidence="2 3">
    <name type="scientific">Elsinoe australis</name>
    <dbReference type="NCBI Taxonomy" id="40998"/>
    <lineage>
        <taxon>Eukaryota</taxon>
        <taxon>Fungi</taxon>
        <taxon>Dikarya</taxon>
        <taxon>Ascomycota</taxon>
        <taxon>Pezizomycotina</taxon>
        <taxon>Dothideomycetes</taxon>
        <taxon>Dothideomycetidae</taxon>
        <taxon>Myriangiales</taxon>
        <taxon>Elsinoaceae</taxon>
        <taxon>Elsinoe</taxon>
    </lineage>
</organism>
<protein>
    <submittedName>
        <fullName evidence="2">Uncharacterized protein</fullName>
    </submittedName>
</protein>
<feature type="region of interest" description="Disordered" evidence="1">
    <location>
        <begin position="208"/>
        <end position="248"/>
    </location>
</feature>
<evidence type="ECO:0000256" key="1">
    <source>
        <dbReference type="SAM" id="MobiDB-lite"/>
    </source>
</evidence>